<dbReference type="InterPro" id="IPR000073">
    <property type="entry name" value="AB_hydrolase_1"/>
</dbReference>
<evidence type="ECO:0000313" key="3">
    <source>
        <dbReference type="Proteomes" id="UP000198480"/>
    </source>
</evidence>
<dbReference type="AlphaFoldDB" id="A0A239BTG9"/>
<organism evidence="2 3">
    <name type="scientific">Belliella buryatensis</name>
    <dbReference type="NCBI Taxonomy" id="1500549"/>
    <lineage>
        <taxon>Bacteria</taxon>
        <taxon>Pseudomonadati</taxon>
        <taxon>Bacteroidota</taxon>
        <taxon>Cytophagia</taxon>
        <taxon>Cytophagales</taxon>
        <taxon>Cyclobacteriaceae</taxon>
        <taxon>Belliella</taxon>
    </lineage>
</organism>
<dbReference type="EMBL" id="FZOK01000003">
    <property type="protein sequence ID" value="SNS11317.1"/>
    <property type="molecule type" value="Genomic_DNA"/>
</dbReference>
<dbReference type="InterPro" id="IPR029058">
    <property type="entry name" value="AB_hydrolase_fold"/>
</dbReference>
<dbReference type="SUPFAM" id="SSF53474">
    <property type="entry name" value="alpha/beta-Hydrolases"/>
    <property type="match status" value="1"/>
</dbReference>
<dbReference type="InterPro" id="IPR050266">
    <property type="entry name" value="AB_hydrolase_sf"/>
</dbReference>
<keyword evidence="3" id="KW-1185">Reference proteome</keyword>
<dbReference type="RefSeq" id="WP_089238479.1">
    <property type="nucleotide sequence ID" value="NZ_FZOK01000003.1"/>
</dbReference>
<feature type="domain" description="AB hydrolase-1" evidence="1">
    <location>
        <begin position="13"/>
        <end position="237"/>
    </location>
</feature>
<dbReference type="PRINTS" id="PR00111">
    <property type="entry name" value="ABHYDROLASE"/>
</dbReference>
<dbReference type="Gene3D" id="3.40.50.1820">
    <property type="entry name" value="alpha/beta hydrolase"/>
    <property type="match status" value="1"/>
</dbReference>
<dbReference type="Pfam" id="PF12697">
    <property type="entry name" value="Abhydrolase_6"/>
    <property type="match status" value="1"/>
</dbReference>
<proteinExistence type="predicted"/>
<accession>A0A239BTG9</accession>
<evidence type="ECO:0000313" key="2">
    <source>
        <dbReference type="EMBL" id="SNS11317.1"/>
    </source>
</evidence>
<gene>
    <name evidence="2" type="ORF">SAMN06295967_103232</name>
</gene>
<reference evidence="3" key="1">
    <citation type="submission" date="2017-06" db="EMBL/GenBank/DDBJ databases">
        <authorList>
            <person name="Varghese N."/>
            <person name="Submissions S."/>
        </authorList>
    </citation>
    <scope>NUCLEOTIDE SEQUENCE [LARGE SCALE GENOMIC DNA]</scope>
    <source>
        <strain evidence="3">5C</strain>
    </source>
</reference>
<dbReference type="Proteomes" id="UP000198480">
    <property type="component" value="Unassembled WGS sequence"/>
</dbReference>
<name>A0A239BTG9_9BACT</name>
<dbReference type="OrthoDB" id="252464at2"/>
<sequence length="258" mass="28941">MISFTKQGAGNPIILLHGFCETKEMWKTFSVQLSESHTVYCLDLPGFGESSLKASQLNLEEVAVTLHDWMEEQKIQKPIIIGHSLGGYVALAMAELMGSELGGIGLFHSTAFADDQEKKHTRDKTITFIKKHGVEKFIDSFVPPLFSAQHQVRLEEEIATLIQYGKKTAKKTVIAYIEAMRDRKDRFEVWKTFGGAKLMIAGTLDPAIKIEASKEHEAFATAYHELEGVGHVGMFEERELSLEYVQTFLAKASNQMLK</sequence>
<dbReference type="PANTHER" id="PTHR43798">
    <property type="entry name" value="MONOACYLGLYCEROL LIPASE"/>
    <property type="match status" value="1"/>
</dbReference>
<protein>
    <submittedName>
        <fullName evidence="2">Pimeloyl-ACP methyl ester carboxylesterase</fullName>
    </submittedName>
</protein>
<evidence type="ECO:0000259" key="1">
    <source>
        <dbReference type="Pfam" id="PF12697"/>
    </source>
</evidence>